<dbReference type="PANTHER" id="PTHR20275">
    <property type="entry name" value="NAD KINASE"/>
    <property type="match status" value="1"/>
</dbReference>
<evidence type="ECO:0000256" key="7">
    <source>
        <dbReference type="SAM" id="SignalP"/>
    </source>
</evidence>
<dbReference type="InterPro" id="IPR017437">
    <property type="entry name" value="ATP-NAD_kinase_PpnK-typ_C"/>
</dbReference>
<keyword evidence="3" id="KW-0418">Kinase</keyword>
<evidence type="ECO:0000256" key="5">
    <source>
        <dbReference type="ARBA" id="ARBA00023027"/>
    </source>
</evidence>
<dbReference type="InterPro" id="IPR017438">
    <property type="entry name" value="ATP-NAD_kinase_N"/>
</dbReference>
<feature type="chain" id="PRO_5003839997" description="NAD(+) kinase" evidence="7">
    <location>
        <begin position="21"/>
        <end position="471"/>
    </location>
</feature>
<accession>K0R6M3</accession>
<dbReference type="Gene3D" id="3.40.50.10330">
    <property type="entry name" value="Probable inorganic polyphosphate/atp-NAD kinase, domain 1"/>
    <property type="match status" value="1"/>
</dbReference>
<comment type="caution">
    <text evidence="8">The sequence shown here is derived from an EMBL/GenBank/DDBJ whole genome shotgun (WGS) entry which is preliminary data.</text>
</comment>
<dbReference type="OrthoDB" id="24581at2759"/>
<feature type="region of interest" description="Disordered" evidence="6">
    <location>
        <begin position="21"/>
        <end position="81"/>
    </location>
</feature>
<dbReference type="GO" id="GO:0019674">
    <property type="term" value="P:NAD+ metabolic process"/>
    <property type="evidence" value="ECO:0007669"/>
    <property type="project" value="InterPro"/>
</dbReference>
<feature type="compositionally biased region" description="Basic and acidic residues" evidence="6">
    <location>
        <begin position="44"/>
        <end position="54"/>
    </location>
</feature>
<name>K0R6M3_THAOC</name>
<dbReference type="Proteomes" id="UP000266841">
    <property type="component" value="Unassembled WGS sequence"/>
</dbReference>
<evidence type="ECO:0000256" key="3">
    <source>
        <dbReference type="ARBA" id="ARBA00022777"/>
    </source>
</evidence>
<dbReference type="AlphaFoldDB" id="K0R6M3"/>
<dbReference type="InterPro" id="IPR016064">
    <property type="entry name" value="NAD/diacylglycerol_kinase_sf"/>
</dbReference>
<protein>
    <recommendedName>
        <fullName evidence="10">NAD(+) kinase</fullName>
    </recommendedName>
</protein>
<keyword evidence="7" id="KW-0732">Signal</keyword>
<proteinExistence type="inferred from homology"/>
<dbReference type="GO" id="GO:0006741">
    <property type="term" value="P:NADP+ biosynthetic process"/>
    <property type="evidence" value="ECO:0007669"/>
    <property type="project" value="InterPro"/>
</dbReference>
<evidence type="ECO:0000313" key="9">
    <source>
        <dbReference type="Proteomes" id="UP000266841"/>
    </source>
</evidence>
<dbReference type="PANTHER" id="PTHR20275:SF0">
    <property type="entry name" value="NAD KINASE"/>
    <property type="match status" value="1"/>
</dbReference>
<dbReference type="GO" id="GO:0003951">
    <property type="term" value="F:NAD+ kinase activity"/>
    <property type="evidence" value="ECO:0007669"/>
    <property type="project" value="InterPro"/>
</dbReference>
<evidence type="ECO:0000256" key="6">
    <source>
        <dbReference type="SAM" id="MobiDB-lite"/>
    </source>
</evidence>
<sequence length="471" mass="50406">MFGRSSSIFLLLGCARESVSFSPGGTADAASRGRFRRPVQSTIEPKEVRGKDTAENPVDGRVPANGEHDDDTKKSSPPALGAVLGEDLCDGSAAHPKRKMELSWCNAEICRDEIREVVLGEHNQMSLRGPATGQVAYEWLDYDSVTDSVSASSSDSAMATIPAVLILVKRDDPELLHVAAECISELNRLGVQVLIDSTLQGQLADEAKGQVELESSMIRLFDPKPAPGFGTGDQIIASQSMDTAEYESNVDDAAKDELQPADLTDADLVVTLGGDGLLMYASHVFCGPCPPILACAGGSMGFLTPFAREEMLEAILISLGLQEIADECLDGGLTISQQANNNMQIEAVNRESYDEKPRYKFGSNHQICISMRMRLDCRIINADGSLRARYAVLNEVVIDRGSSPYLSSLECFCDDTHLTTVQADGIIFSTPTGSTAYSMAAGGSVIHPAVPCIGVTPICPHVLSFQIDGLP</sequence>
<gene>
    <name evidence="8" type="ORF">THAOC_37212</name>
</gene>
<dbReference type="Pfam" id="PF20143">
    <property type="entry name" value="NAD_kinase_C"/>
    <property type="match status" value="1"/>
</dbReference>
<comment type="similarity">
    <text evidence="1">Belongs to the NAD kinase family.</text>
</comment>
<organism evidence="8 9">
    <name type="scientific">Thalassiosira oceanica</name>
    <name type="common">Marine diatom</name>
    <dbReference type="NCBI Taxonomy" id="159749"/>
    <lineage>
        <taxon>Eukaryota</taxon>
        <taxon>Sar</taxon>
        <taxon>Stramenopiles</taxon>
        <taxon>Ochrophyta</taxon>
        <taxon>Bacillariophyta</taxon>
        <taxon>Coscinodiscophyceae</taxon>
        <taxon>Thalassiosirophycidae</taxon>
        <taxon>Thalassiosirales</taxon>
        <taxon>Thalassiosiraceae</taxon>
        <taxon>Thalassiosira</taxon>
    </lineage>
</organism>
<keyword evidence="5" id="KW-0520">NAD</keyword>
<dbReference type="eggNOG" id="KOG2178">
    <property type="taxonomic scope" value="Eukaryota"/>
</dbReference>
<evidence type="ECO:0000313" key="8">
    <source>
        <dbReference type="EMBL" id="EJK44266.1"/>
    </source>
</evidence>
<evidence type="ECO:0008006" key="10">
    <source>
        <dbReference type="Google" id="ProtNLM"/>
    </source>
</evidence>
<reference evidence="8 9" key="1">
    <citation type="journal article" date="2012" name="Genome Biol.">
        <title>Genome and low-iron response of an oceanic diatom adapted to chronic iron limitation.</title>
        <authorList>
            <person name="Lommer M."/>
            <person name="Specht M."/>
            <person name="Roy A.S."/>
            <person name="Kraemer L."/>
            <person name="Andreson R."/>
            <person name="Gutowska M.A."/>
            <person name="Wolf J."/>
            <person name="Bergner S.V."/>
            <person name="Schilhabel M.B."/>
            <person name="Klostermeier U.C."/>
            <person name="Beiko R.G."/>
            <person name="Rosenstiel P."/>
            <person name="Hippler M."/>
            <person name="Laroche J."/>
        </authorList>
    </citation>
    <scope>NUCLEOTIDE SEQUENCE [LARGE SCALE GENOMIC DNA]</scope>
    <source>
        <strain evidence="8 9">CCMP1005</strain>
    </source>
</reference>
<evidence type="ECO:0000256" key="1">
    <source>
        <dbReference type="ARBA" id="ARBA00010995"/>
    </source>
</evidence>
<dbReference type="Gene3D" id="2.60.200.30">
    <property type="entry name" value="Probable inorganic polyphosphate/atp-NAD kinase, domain 2"/>
    <property type="match status" value="1"/>
</dbReference>
<dbReference type="Pfam" id="PF01513">
    <property type="entry name" value="NAD_kinase"/>
    <property type="match status" value="1"/>
</dbReference>
<dbReference type="InterPro" id="IPR002504">
    <property type="entry name" value="NADK"/>
</dbReference>
<keyword evidence="2" id="KW-0808">Transferase</keyword>
<evidence type="ECO:0000256" key="2">
    <source>
        <dbReference type="ARBA" id="ARBA00022679"/>
    </source>
</evidence>
<dbReference type="SUPFAM" id="SSF111331">
    <property type="entry name" value="NAD kinase/diacylglycerol kinase-like"/>
    <property type="match status" value="2"/>
</dbReference>
<dbReference type="EMBL" id="AGNL01049951">
    <property type="protein sequence ID" value="EJK44266.1"/>
    <property type="molecule type" value="Genomic_DNA"/>
</dbReference>
<evidence type="ECO:0000256" key="4">
    <source>
        <dbReference type="ARBA" id="ARBA00022857"/>
    </source>
</evidence>
<dbReference type="OMA" id="DLICTIG"/>
<keyword evidence="4" id="KW-0521">NADP</keyword>
<keyword evidence="9" id="KW-1185">Reference proteome</keyword>
<feature type="signal peptide" evidence="7">
    <location>
        <begin position="1"/>
        <end position="20"/>
    </location>
</feature>